<evidence type="ECO:0000313" key="2">
    <source>
        <dbReference type="EMBL" id="KAF7432332.1"/>
    </source>
</evidence>
<evidence type="ECO:0000256" key="1">
    <source>
        <dbReference type="SAM" id="MobiDB-lite"/>
    </source>
</evidence>
<gene>
    <name evidence="2" type="ORF">H0235_005256</name>
</gene>
<organism evidence="2 3">
    <name type="scientific">Vespula pensylvanica</name>
    <name type="common">Western yellow jacket</name>
    <name type="synonym">Wasp</name>
    <dbReference type="NCBI Taxonomy" id="30213"/>
    <lineage>
        <taxon>Eukaryota</taxon>
        <taxon>Metazoa</taxon>
        <taxon>Ecdysozoa</taxon>
        <taxon>Arthropoda</taxon>
        <taxon>Hexapoda</taxon>
        <taxon>Insecta</taxon>
        <taxon>Pterygota</taxon>
        <taxon>Neoptera</taxon>
        <taxon>Endopterygota</taxon>
        <taxon>Hymenoptera</taxon>
        <taxon>Apocrita</taxon>
        <taxon>Aculeata</taxon>
        <taxon>Vespoidea</taxon>
        <taxon>Vespidae</taxon>
        <taxon>Vespinae</taxon>
        <taxon>Vespula</taxon>
    </lineage>
</organism>
<keyword evidence="3" id="KW-1185">Reference proteome</keyword>
<proteinExistence type="predicted"/>
<name>A0A834UDS5_VESPE</name>
<evidence type="ECO:0000313" key="3">
    <source>
        <dbReference type="Proteomes" id="UP000600918"/>
    </source>
</evidence>
<feature type="compositionally biased region" description="Basic and acidic residues" evidence="1">
    <location>
        <begin position="80"/>
        <end position="89"/>
    </location>
</feature>
<dbReference type="AlphaFoldDB" id="A0A834UDS5"/>
<dbReference type="EMBL" id="JACSDY010000003">
    <property type="protein sequence ID" value="KAF7432332.1"/>
    <property type="molecule type" value="Genomic_DNA"/>
</dbReference>
<accession>A0A834UDS5</accession>
<feature type="region of interest" description="Disordered" evidence="1">
    <location>
        <begin position="65"/>
        <end position="99"/>
    </location>
</feature>
<protein>
    <submittedName>
        <fullName evidence="2">Uncharacterized protein</fullName>
    </submittedName>
</protein>
<reference evidence="2" key="1">
    <citation type="journal article" date="2020" name="G3 (Bethesda)">
        <title>High-Quality Assemblies for Three Invasive Social Wasps from the &lt;i&gt;Vespula&lt;/i&gt; Genus.</title>
        <authorList>
            <person name="Harrop T.W.R."/>
            <person name="Guhlin J."/>
            <person name="McLaughlin G.M."/>
            <person name="Permina E."/>
            <person name="Stockwell P."/>
            <person name="Gilligan J."/>
            <person name="Le Lec M.F."/>
            <person name="Gruber M.A.M."/>
            <person name="Quinn O."/>
            <person name="Lovegrove M."/>
            <person name="Duncan E.J."/>
            <person name="Remnant E.J."/>
            <person name="Van Eeckhoven J."/>
            <person name="Graham B."/>
            <person name="Knapp R.A."/>
            <person name="Langford K.W."/>
            <person name="Kronenberg Z."/>
            <person name="Press M.O."/>
            <person name="Eacker S.M."/>
            <person name="Wilson-Rankin E.E."/>
            <person name="Purcell J."/>
            <person name="Lester P.J."/>
            <person name="Dearden P.K."/>
        </authorList>
    </citation>
    <scope>NUCLEOTIDE SEQUENCE</scope>
    <source>
        <strain evidence="2">Volc-1</strain>
    </source>
</reference>
<comment type="caution">
    <text evidence="2">The sequence shown here is derived from an EMBL/GenBank/DDBJ whole genome shotgun (WGS) entry which is preliminary data.</text>
</comment>
<sequence>MFLAKRGRNSADVKQRQRRILYGMEVRRLNHGVYRNSTVYGNLTRRVKKSELCIRLSTGTENEHVKTFRDQSAPALCPSHKGEDAKARGPEIPLGWPSP</sequence>
<dbReference type="Proteomes" id="UP000600918">
    <property type="component" value="Unassembled WGS sequence"/>
</dbReference>